<dbReference type="SUPFAM" id="SSF54423">
    <property type="entry name" value="DsbC/DsbG N-terminal domain-like"/>
    <property type="match status" value="1"/>
</dbReference>
<reference evidence="11" key="1">
    <citation type="submission" date="2016-10" db="EMBL/GenBank/DDBJ databases">
        <authorList>
            <person name="Varghese N."/>
            <person name="Submissions S."/>
        </authorList>
    </citation>
    <scope>NUCLEOTIDE SEQUENCE [LARGE SCALE GENOMIC DNA]</scope>
    <source>
        <strain evidence="11">DSM 23317</strain>
    </source>
</reference>
<keyword evidence="5" id="KW-1015">Disulfide bond</keyword>
<comment type="similarity">
    <text evidence="2 7">Belongs to the thioredoxin family. DsbC subfamily.</text>
</comment>
<dbReference type="RefSeq" id="WP_090365173.1">
    <property type="nucleotide sequence ID" value="NZ_FNEM01000007.1"/>
</dbReference>
<evidence type="ECO:0000256" key="7">
    <source>
        <dbReference type="RuleBase" id="RU364038"/>
    </source>
</evidence>
<evidence type="ECO:0000256" key="2">
    <source>
        <dbReference type="ARBA" id="ARBA00009813"/>
    </source>
</evidence>
<keyword evidence="4 7" id="KW-0574">Periplasm</keyword>
<feature type="chain" id="PRO_5011328402" description="Thiol:disulfide interchange protein" evidence="7">
    <location>
        <begin position="22"/>
        <end position="236"/>
    </location>
</feature>
<dbReference type="PANTHER" id="PTHR35272">
    <property type="entry name" value="THIOL:DISULFIDE INTERCHANGE PROTEIN DSBC-RELATED"/>
    <property type="match status" value="1"/>
</dbReference>
<protein>
    <recommendedName>
        <fullName evidence="7">Thiol:disulfide interchange protein</fullName>
    </recommendedName>
</protein>
<dbReference type="InterPro" id="IPR018950">
    <property type="entry name" value="DiS-bond_isomerase_DsbC/G_N"/>
</dbReference>
<evidence type="ECO:0000313" key="10">
    <source>
        <dbReference type="EMBL" id="SDJ35889.1"/>
    </source>
</evidence>
<evidence type="ECO:0000256" key="3">
    <source>
        <dbReference type="ARBA" id="ARBA00022729"/>
    </source>
</evidence>
<dbReference type="GO" id="GO:0042597">
    <property type="term" value="C:periplasmic space"/>
    <property type="evidence" value="ECO:0007669"/>
    <property type="project" value="UniProtKB-SubCell"/>
</dbReference>
<dbReference type="AlphaFoldDB" id="A0A1G8T2N8"/>
<keyword evidence="11" id="KW-1185">Reference proteome</keyword>
<dbReference type="PROSITE" id="PS00194">
    <property type="entry name" value="THIOREDOXIN_1"/>
    <property type="match status" value="1"/>
</dbReference>
<dbReference type="Pfam" id="PF10411">
    <property type="entry name" value="DsbC_N"/>
    <property type="match status" value="1"/>
</dbReference>
<dbReference type="Pfam" id="PF13098">
    <property type="entry name" value="Thioredoxin_2"/>
    <property type="match status" value="1"/>
</dbReference>
<evidence type="ECO:0000259" key="9">
    <source>
        <dbReference type="Pfam" id="PF13098"/>
    </source>
</evidence>
<gene>
    <name evidence="10" type="ORF">SAMN04488540_10793</name>
</gene>
<sequence length="236" mass="25438">MKKQIFSLLGMLALVAGTASAGEAEVKAALEQKLGMPAEAIAPGPIAGLYEVVTPQGLFYVTEDGSKLIHGQVYDLNNKMANLTEQRMASVRKGLLAKVADTVIEFKSPKEKHVVTVFTDTTCGYCRKLHNEMQSYLDAGITIRYLAYPRGGERSGAWKEMEKLWCAKDPKAAMGDAKAGNKLPTANCDKASAIAEHYALGNTFGVNGTPALVLEDGTLVPGYLPAERLQMQLSTR</sequence>
<dbReference type="SUPFAM" id="SSF52833">
    <property type="entry name" value="Thioredoxin-like"/>
    <property type="match status" value="1"/>
</dbReference>
<name>A0A1G8T2N8_9GAMM</name>
<proteinExistence type="inferred from homology"/>
<dbReference type="InterPro" id="IPR017937">
    <property type="entry name" value="Thioredoxin_CS"/>
</dbReference>
<keyword evidence="6 7" id="KW-0676">Redox-active center</keyword>
<evidence type="ECO:0000256" key="4">
    <source>
        <dbReference type="ARBA" id="ARBA00022764"/>
    </source>
</evidence>
<dbReference type="EMBL" id="FNEM01000007">
    <property type="protein sequence ID" value="SDJ35889.1"/>
    <property type="molecule type" value="Genomic_DNA"/>
</dbReference>
<dbReference type="InterPro" id="IPR051470">
    <property type="entry name" value="Thiol:disulfide_interchange"/>
</dbReference>
<accession>A0A1G8T2N8</accession>
<feature type="signal peptide" evidence="7">
    <location>
        <begin position="1"/>
        <end position="21"/>
    </location>
</feature>
<evidence type="ECO:0000259" key="8">
    <source>
        <dbReference type="Pfam" id="PF10411"/>
    </source>
</evidence>
<comment type="function">
    <text evidence="7">Required for disulfide bond formation in some periplasmic proteins. Acts by transferring its disulfide bond to other proteins and is reduced in the process.</text>
</comment>
<feature type="domain" description="Thioredoxin-like fold" evidence="9">
    <location>
        <begin position="109"/>
        <end position="230"/>
    </location>
</feature>
<dbReference type="PANTHER" id="PTHR35272:SF3">
    <property type="entry name" value="THIOL:DISULFIDE INTERCHANGE PROTEIN DSBC"/>
    <property type="match status" value="1"/>
</dbReference>
<dbReference type="CDD" id="cd03020">
    <property type="entry name" value="DsbA_DsbC_DsbG"/>
    <property type="match status" value="1"/>
</dbReference>
<evidence type="ECO:0000256" key="6">
    <source>
        <dbReference type="ARBA" id="ARBA00023284"/>
    </source>
</evidence>
<dbReference type="Gene3D" id="3.10.450.70">
    <property type="entry name" value="Disulphide bond isomerase, DsbC/G, N-terminal"/>
    <property type="match status" value="1"/>
</dbReference>
<dbReference type="InterPro" id="IPR009094">
    <property type="entry name" value="DiS-bond_isomerase_DsbC/G_N_sf"/>
</dbReference>
<dbReference type="OrthoDB" id="12976at2"/>
<organism evidence="10 11">
    <name type="scientific">Ferrimonas sediminum</name>
    <dbReference type="NCBI Taxonomy" id="718193"/>
    <lineage>
        <taxon>Bacteria</taxon>
        <taxon>Pseudomonadati</taxon>
        <taxon>Pseudomonadota</taxon>
        <taxon>Gammaproteobacteria</taxon>
        <taxon>Alteromonadales</taxon>
        <taxon>Ferrimonadaceae</taxon>
        <taxon>Ferrimonas</taxon>
    </lineage>
</organism>
<comment type="subcellular location">
    <subcellularLocation>
        <location evidence="1 7">Periplasm</location>
    </subcellularLocation>
</comment>
<dbReference type="Gene3D" id="3.40.30.10">
    <property type="entry name" value="Glutaredoxin"/>
    <property type="match status" value="1"/>
</dbReference>
<feature type="domain" description="Disulphide bond isomerase DsbC/G N-terminal" evidence="8">
    <location>
        <begin position="18"/>
        <end position="85"/>
    </location>
</feature>
<dbReference type="InterPro" id="IPR012336">
    <property type="entry name" value="Thioredoxin-like_fold"/>
</dbReference>
<dbReference type="InterPro" id="IPR036249">
    <property type="entry name" value="Thioredoxin-like_sf"/>
</dbReference>
<evidence type="ECO:0000256" key="5">
    <source>
        <dbReference type="ARBA" id="ARBA00023157"/>
    </source>
</evidence>
<dbReference type="NCBIfam" id="NF008129">
    <property type="entry name" value="PRK10877.1"/>
    <property type="match status" value="1"/>
</dbReference>
<evidence type="ECO:0000256" key="1">
    <source>
        <dbReference type="ARBA" id="ARBA00004418"/>
    </source>
</evidence>
<dbReference type="Proteomes" id="UP000199527">
    <property type="component" value="Unassembled WGS sequence"/>
</dbReference>
<keyword evidence="3 7" id="KW-0732">Signal</keyword>
<evidence type="ECO:0000313" key="11">
    <source>
        <dbReference type="Proteomes" id="UP000199527"/>
    </source>
</evidence>
<dbReference type="InterPro" id="IPR033954">
    <property type="entry name" value="DiS-bond_Isoase_DsbC/G"/>
</dbReference>